<name>A0A9P0AC24_BEMTA</name>
<protein>
    <recommendedName>
        <fullName evidence="9">C2H2-type domain-containing protein</fullName>
    </recommendedName>
</protein>
<dbReference type="AlphaFoldDB" id="A0A9P0AC24"/>
<evidence type="ECO:0000313" key="11">
    <source>
        <dbReference type="Proteomes" id="UP001152759"/>
    </source>
</evidence>
<dbReference type="EMBL" id="OU963866">
    <property type="protein sequence ID" value="CAH0389963.1"/>
    <property type="molecule type" value="Genomic_DNA"/>
</dbReference>
<organism evidence="10 11">
    <name type="scientific">Bemisia tabaci</name>
    <name type="common">Sweetpotato whitefly</name>
    <name type="synonym">Aleurodes tabaci</name>
    <dbReference type="NCBI Taxonomy" id="7038"/>
    <lineage>
        <taxon>Eukaryota</taxon>
        <taxon>Metazoa</taxon>
        <taxon>Ecdysozoa</taxon>
        <taxon>Arthropoda</taxon>
        <taxon>Hexapoda</taxon>
        <taxon>Insecta</taxon>
        <taxon>Pterygota</taxon>
        <taxon>Neoptera</taxon>
        <taxon>Paraneoptera</taxon>
        <taxon>Hemiptera</taxon>
        <taxon>Sternorrhyncha</taxon>
        <taxon>Aleyrodoidea</taxon>
        <taxon>Aleyrodidae</taxon>
        <taxon>Aleyrodinae</taxon>
        <taxon>Bemisia</taxon>
    </lineage>
</organism>
<feature type="domain" description="C2H2-type" evidence="9">
    <location>
        <begin position="422"/>
        <end position="445"/>
    </location>
</feature>
<accession>A0A9P0AC24</accession>
<evidence type="ECO:0000256" key="1">
    <source>
        <dbReference type="ARBA" id="ARBA00004123"/>
    </source>
</evidence>
<keyword evidence="5" id="KW-0862">Zinc</keyword>
<feature type="domain" description="C2H2-type" evidence="9">
    <location>
        <begin position="245"/>
        <end position="272"/>
    </location>
</feature>
<dbReference type="GO" id="GO:0032502">
    <property type="term" value="P:developmental process"/>
    <property type="evidence" value="ECO:0007669"/>
    <property type="project" value="UniProtKB-ARBA"/>
</dbReference>
<dbReference type="InterPro" id="IPR013087">
    <property type="entry name" value="Znf_C2H2_type"/>
</dbReference>
<keyword evidence="2" id="KW-0479">Metal-binding</keyword>
<feature type="domain" description="C2H2-type" evidence="9">
    <location>
        <begin position="357"/>
        <end position="384"/>
    </location>
</feature>
<feature type="compositionally biased region" description="Polar residues" evidence="8">
    <location>
        <begin position="42"/>
        <end position="56"/>
    </location>
</feature>
<keyword evidence="3" id="KW-0677">Repeat</keyword>
<evidence type="ECO:0000256" key="7">
    <source>
        <dbReference type="PROSITE-ProRule" id="PRU00042"/>
    </source>
</evidence>
<dbReference type="KEGG" id="btab:109042218"/>
<feature type="domain" description="C2H2-type" evidence="9">
    <location>
        <begin position="480"/>
        <end position="508"/>
    </location>
</feature>
<sequence length="768" mass="87744">MEENPNLENFKSQVDSMLSALAQLNSIDKSVAFSLLKNCITSAQDQPSGSTSSCDTSKPAEGEAFNELGNPNSEGSSANESQPVPTNNIQTGSLTTEEIPDPGAESAKRNDSTPEPNKPENSKFVCENCLRNFSTLKELVVHAESYPKGPVACRTCTKEFYNVFIFNLHSKYDECKRYRRQIKDSLMKKCNYCQKVFYNAQHFDRHLSGHKRNNCPQCSALFTNRKHLESHMLEVHSTKLEKNFFECKFCFKKFSQKRSILKHYKLHHSKQCSVCTFCGKFFDSPHELDSHTLEHESKKWTCEPCKQTFVRHQQYLKHMSEHDKYFCITCNVGFSSRNKIADHVKLGHSIRGEEQIHQCKTCNNVFESKGKLLRHLKSHEEKGQYQCKTCKISFNKASSYKQHLSSSWHTNKKTPTSENPSLSCRVCLKTFPNKNQLLIHSQEIHGILQNISRCPFCNYKSKSKGNMRRHIDQHTQHRKYVCDQCGSSFYTYSCLKEHITCIHSSERNYSCEKCGMSFKLNSSLKRHMATHSEERTQKCHCGQAYKLVSNLKRHQLIAHGRVDSPKNFQRLTKNDYGEYVPVEPRRKVKTLPEIQVDKTFQLENDPIKNEVLLPMPPTDDSDPLSVNVNDCGLMQSVQVIYQNLDFPSTNDAKQSLLFTPSIDMAHLQLVENMLQAASVNDPLKQTQDIFVDPTAQTFQITDPDSFLTGDVTLHPPLEVSQIGNLDLTSHSGHLVPDVPVTHPSENHQTLIGSLSDYIIPHQFPFLNV</sequence>
<dbReference type="Gene3D" id="3.30.160.60">
    <property type="entry name" value="Classic Zinc Finger"/>
    <property type="match status" value="7"/>
</dbReference>
<evidence type="ECO:0000256" key="6">
    <source>
        <dbReference type="ARBA" id="ARBA00023242"/>
    </source>
</evidence>
<evidence type="ECO:0000259" key="9">
    <source>
        <dbReference type="PROSITE" id="PS50157"/>
    </source>
</evidence>
<dbReference type="SUPFAM" id="SSF57667">
    <property type="entry name" value="beta-beta-alpha zinc fingers"/>
    <property type="match status" value="5"/>
</dbReference>
<evidence type="ECO:0000256" key="3">
    <source>
        <dbReference type="ARBA" id="ARBA00022737"/>
    </source>
</evidence>
<dbReference type="Proteomes" id="UP001152759">
    <property type="component" value="Chromosome 5"/>
</dbReference>
<feature type="domain" description="C2H2-type" evidence="9">
    <location>
        <begin position="509"/>
        <end position="536"/>
    </location>
</feature>
<proteinExistence type="predicted"/>
<dbReference type="PROSITE" id="PS50157">
    <property type="entry name" value="ZINC_FINGER_C2H2_2"/>
    <property type="match status" value="8"/>
</dbReference>
<evidence type="ECO:0000313" key="10">
    <source>
        <dbReference type="EMBL" id="CAH0389963.1"/>
    </source>
</evidence>
<dbReference type="GO" id="GO:0008270">
    <property type="term" value="F:zinc ion binding"/>
    <property type="evidence" value="ECO:0007669"/>
    <property type="project" value="UniProtKB-KW"/>
</dbReference>
<evidence type="ECO:0000256" key="8">
    <source>
        <dbReference type="SAM" id="MobiDB-lite"/>
    </source>
</evidence>
<dbReference type="Pfam" id="PF12874">
    <property type="entry name" value="zf-met"/>
    <property type="match status" value="2"/>
</dbReference>
<dbReference type="InterPro" id="IPR050888">
    <property type="entry name" value="ZnF_C2H2-type_TF"/>
</dbReference>
<dbReference type="InterPro" id="IPR036236">
    <property type="entry name" value="Znf_C2H2_sf"/>
</dbReference>
<dbReference type="FunFam" id="3.30.160.60:FF:000202">
    <property type="entry name" value="Zinc finger protein 574"/>
    <property type="match status" value="1"/>
</dbReference>
<dbReference type="GO" id="GO:0005634">
    <property type="term" value="C:nucleus"/>
    <property type="evidence" value="ECO:0007669"/>
    <property type="project" value="UniProtKB-SubCell"/>
</dbReference>
<reference evidence="10" key="1">
    <citation type="submission" date="2021-12" db="EMBL/GenBank/DDBJ databases">
        <authorList>
            <person name="King R."/>
        </authorList>
    </citation>
    <scope>NUCLEOTIDE SEQUENCE</scope>
</reference>
<feature type="domain" description="C2H2-type" evidence="9">
    <location>
        <begin position="385"/>
        <end position="414"/>
    </location>
</feature>
<comment type="subcellular location">
    <subcellularLocation>
        <location evidence="1">Nucleus</location>
    </subcellularLocation>
</comment>
<dbReference type="Pfam" id="PF00096">
    <property type="entry name" value="zf-C2H2"/>
    <property type="match status" value="1"/>
</dbReference>
<feature type="compositionally biased region" description="Basic and acidic residues" evidence="8">
    <location>
        <begin position="106"/>
        <end position="121"/>
    </location>
</feature>
<evidence type="ECO:0000256" key="4">
    <source>
        <dbReference type="ARBA" id="ARBA00022771"/>
    </source>
</evidence>
<feature type="compositionally biased region" description="Polar residues" evidence="8">
    <location>
        <begin position="69"/>
        <end position="96"/>
    </location>
</feature>
<evidence type="ECO:0000256" key="5">
    <source>
        <dbReference type="ARBA" id="ARBA00022833"/>
    </source>
</evidence>
<feature type="region of interest" description="Disordered" evidence="8">
    <location>
        <begin position="42"/>
        <end position="121"/>
    </location>
</feature>
<dbReference type="PANTHER" id="PTHR24406">
    <property type="entry name" value="TRANSCRIPTIONAL REPRESSOR CTCFL-RELATED"/>
    <property type="match status" value="1"/>
</dbReference>
<keyword evidence="11" id="KW-1185">Reference proteome</keyword>
<evidence type="ECO:0000256" key="2">
    <source>
        <dbReference type="ARBA" id="ARBA00022723"/>
    </source>
</evidence>
<gene>
    <name evidence="10" type="ORF">BEMITA_LOCUS8733</name>
</gene>
<feature type="domain" description="C2H2-type" evidence="9">
    <location>
        <begin position="273"/>
        <end position="300"/>
    </location>
</feature>
<keyword evidence="6" id="KW-0539">Nucleus</keyword>
<feature type="domain" description="C2H2-type" evidence="9">
    <location>
        <begin position="213"/>
        <end position="241"/>
    </location>
</feature>
<dbReference type="SMART" id="SM00355">
    <property type="entry name" value="ZnF_C2H2"/>
    <property type="match status" value="14"/>
</dbReference>
<keyword evidence="4 7" id="KW-0863">Zinc-finger</keyword>
<dbReference type="PROSITE" id="PS00028">
    <property type="entry name" value="ZINC_FINGER_C2H2_1"/>
    <property type="match status" value="9"/>
</dbReference>